<dbReference type="InterPro" id="IPR013748">
    <property type="entry name" value="Rep_factorC_C"/>
</dbReference>
<dbReference type="SUPFAM" id="SSF48019">
    <property type="entry name" value="post-AAA+ oligomerization domain-like"/>
    <property type="match status" value="1"/>
</dbReference>
<evidence type="ECO:0000313" key="2">
    <source>
        <dbReference type="EMBL" id="KAK6167112.1"/>
    </source>
</evidence>
<dbReference type="GO" id="GO:0003677">
    <property type="term" value="F:DNA binding"/>
    <property type="evidence" value="ECO:0007669"/>
    <property type="project" value="InterPro"/>
</dbReference>
<sequence length="69" mass="7831">MINEGFAATQVINQLHDRIVISEELTDTQKSVICEKLSVSDKCLMDGADEYLQLMALFSIIMTQICHRK</sequence>
<name>A0AAN8FZ21_PATCE</name>
<proteinExistence type="predicted"/>
<dbReference type="Pfam" id="PF08542">
    <property type="entry name" value="Rep_fac_C"/>
    <property type="match status" value="1"/>
</dbReference>
<gene>
    <name evidence="2" type="ORF">SNE40_021214</name>
</gene>
<dbReference type="Proteomes" id="UP001347796">
    <property type="component" value="Unassembled WGS sequence"/>
</dbReference>
<dbReference type="InterPro" id="IPR008921">
    <property type="entry name" value="DNA_pol3_clamp-load_cplx_C"/>
</dbReference>
<evidence type="ECO:0000259" key="1">
    <source>
        <dbReference type="Pfam" id="PF08542"/>
    </source>
</evidence>
<evidence type="ECO:0000313" key="3">
    <source>
        <dbReference type="Proteomes" id="UP001347796"/>
    </source>
</evidence>
<accession>A0AAN8FZ21</accession>
<feature type="domain" description="Replication factor C C-terminal" evidence="1">
    <location>
        <begin position="1"/>
        <end position="58"/>
    </location>
</feature>
<dbReference type="EMBL" id="JAZGQO010000018">
    <property type="protein sequence ID" value="KAK6167112.1"/>
    <property type="molecule type" value="Genomic_DNA"/>
</dbReference>
<keyword evidence="3" id="KW-1185">Reference proteome</keyword>
<organism evidence="2 3">
    <name type="scientific">Patella caerulea</name>
    <name type="common">Rayed Mediterranean limpet</name>
    <dbReference type="NCBI Taxonomy" id="87958"/>
    <lineage>
        <taxon>Eukaryota</taxon>
        <taxon>Metazoa</taxon>
        <taxon>Spiralia</taxon>
        <taxon>Lophotrochozoa</taxon>
        <taxon>Mollusca</taxon>
        <taxon>Gastropoda</taxon>
        <taxon>Patellogastropoda</taxon>
        <taxon>Patelloidea</taxon>
        <taxon>Patellidae</taxon>
        <taxon>Patella</taxon>
    </lineage>
</organism>
<comment type="caution">
    <text evidence="2">The sequence shown here is derived from an EMBL/GenBank/DDBJ whole genome shotgun (WGS) entry which is preliminary data.</text>
</comment>
<dbReference type="AlphaFoldDB" id="A0AAN8FZ21"/>
<protein>
    <recommendedName>
        <fullName evidence="1">Replication factor C C-terminal domain-containing protein</fullName>
    </recommendedName>
</protein>
<dbReference type="GO" id="GO:0006260">
    <property type="term" value="P:DNA replication"/>
    <property type="evidence" value="ECO:0007669"/>
    <property type="project" value="InterPro"/>
</dbReference>
<reference evidence="2 3" key="1">
    <citation type="submission" date="2024-01" db="EMBL/GenBank/DDBJ databases">
        <title>The genome of the rayed Mediterranean limpet Patella caerulea (Linnaeus, 1758).</title>
        <authorList>
            <person name="Anh-Thu Weber A."/>
            <person name="Halstead-Nussloch G."/>
        </authorList>
    </citation>
    <scope>NUCLEOTIDE SEQUENCE [LARGE SCALE GENOMIC DNA]</scope>
    <source>
        <strain evidence="2">AATW-2023a</strain>
        <tissue evidence="2">Whole specimen</tissue>
    </source>
</reference>
<dbReference type="Gene3D" id="1.20.272.10">
    <property type="match status" value="1"/>
</dbReference>